<protein>
    <recommendedName>
        <fullName evidence="3">Transposase</fullName>
    </recommendedName>
</protein>
<organism evidence="1 2">
    <name type="scientific">Deinococcus seoulensis</name>
    <dbReference type="NCBI Taxonomy" id="1837379"/>
    <lineage>
        <taxon>Bacteria</taxon>
        <taxon>Thermotogati</taxon>
        <taxon>Deinococcota</taxon>
        <taxon>Deinococci</taxon>
        <taxon>Deinococcales</taxon>
        <taxon>Deinococcaceae</taxon>
        <taxon>Deinococcus</taxon>
    </lineage>
</organism>
<evidence type="ECO:0000313" key="2">
    <source>
        <dbReference type="Proteomes" id="UP000634308"/>
    </source>
</evidence>
<reference evidence="2" key="1">
    <citation type="journal article" date="2019" name="Int. J. Syst. Evol. Microbiol.">
        <title>The Global Catalogue of Microorganisms (GCM) 10K type strain sequencing project: providing services to taxonomists for standard genome sequencing and annotation.</title>
        <authorList>
            <consortium name="The Broad Institute Genomics Platform"/>
            <consortium name="The Broad Institute Genome Sequencing Center for Infectious Disease"/>
            <person name="Wu L."/>
            <person name="Ma J."/>
        </authorList>
    </citation>
    <scope>NUCLEOTIDE SEQUENCE [LARGE SCALE GENOMIC DNA]</scope>
    <source>
        <strain evidence="2">JCM 31404</strain>
    </source>
</reference>
<gene>
    <name evidence="1" type="ORF">GCM10008959_26170</name>
</gene>
<dbReference type="EMBL" id="BMQM01000017">
    <property type="protein sequence ID" value="GGR62882.1"/>
    <property type="molecule type" value="Genomic_DNA"/>
</dbReference>
<keyword evidence="2" id="KW-1185">Reference proteome</keyword>
<accession>A0ABQ2RWA7</accession>
<proteinExistence type="predicted"/>
<name>A0ABQ2RWA7_9DEIO</name>
<evidence type="ECO:0000313" key="1">
    <source>
        <dbReference type="EMBL" id="GGR62882.1"/>
    </source>
</evidence>
<dbReference type="Proteomes" id="UP000634308">
    <property type="component" value="Unassembled WGS sequence"/>
</dbReference>
<sequence length="161" mass="16888">MPDATISETLRAPAEGVGLVTRPGQRHPALTWNGRHVGTAQGVAIGHYRVSPALTGARLLGGVVSTAQLTVLAERFAAGAAGEDLTGRQEPLPALTLPERTRTRLAELLTVIPPAPVEPGPDCPACGSAAYLELRHDPTGQHEGWECQTCGHSVDEHGRTL</sequence>
<evidence type="ECO:0008006" key="3">
    <source>
        <dbReference type="Google" id="ProtNLM"/>
    </source>
</evidence>
<dbReference type="RefSeq" id="WP_189065440.1">
    <property type="nucleotide sequence ID" value="NZ_BMQM01000017.1"/>
</dbReference>
<comment type="caution">
    <text evidence="1">The sequence shown here is derived from an EMBL/GenBank/DDBJ whole genome shotgun (WGS) entry which is preliminary data.</text>
</comment>